<dbReference type="GO" id="GO:0005737">
    <property type="term" value="C:cytoplasm"/>
    <property type="evidence" value="ECO:0007669"/>
    <property type="project" value="TreeGrafter"/>
</dbReference>
<dbReference type="GeneID" id="108675769"/>
<dbReference type="SUPFAM" id="SSF57903">
    <property type="entry name" value="FYVE/PHD zinc finger"/>
    <property type="match status" value="1"/>
</dbReference>
<evidence type="ECO:0000259" key="12">
    <source>
        <dbReference type="PROSITE" id="PS50178"/>
    </source>
</evidence>
<comment type="subcellular location">
    <subcellularLocation>
        <location evidence="1">Cytoplasm</location>
        <location evidence="1">Cytoskeleton</location>
    </subcellularLocation>
</comment>
<dbReference type="KEGG" id="hazt:108675769"/>
<dbReference type="PROSITE" id="PS50003">
    <property type="entry name" value="PH_DOMAIN"/>
    <property type="match status" value="2"/>
</dbReference>
<evidence type="ECO:0000256" key="9">
    <source>
        <dbReference type="SAM" id="MobiDB-lite"/>
    </source>
</evidence>
<dbReference type="InterPro" id="IPR011011">
    <property type="entry name" value="Znf_FYVE_PHD"/>
</dbReference>
<sequence>MTLKSSEMPMEENTITKKMKPVIPPKPKTYSRPTPPPKPPNLCPKNSRVKLQISTHNKKAASGDSDECDSGKCSVVSQNESIVNEEQVCHPFNPLCRSSAYVEATVSSKDDSESGQCNEDESCEAGTIMNHLLPPLSQLSATSSDDSRNGWRDSAALSNAPSLSSSVSSVCWESIRDPALSDQLDKLSDLECSGRSNSASPQPLCDPSRSSNQFTTHSDRSNSLDTLPAACDASNSVTSTNREDNQDHSVPSSRNKKIFNLVKEMMTSEEVFFNVLKLLNEKFRQFVTEQGCVISNDNHNNNRLAISRCGHITEEELNRILNYLPQLQNFSEGFLADLKHRLTDWDQHQKIADIIITKGPFLKMYSSYIKDFEHQCTLLDEACSKHPNFAKAVQAFEASDVCCKLSIKHYMLKPVQRIPQYRLLFQSYVDLLPSTSPDLLDSHKALTILEGVADHANNTIKIEDKVSELLSLQRRIYRCHDGCQPELIKPGRQVLKQGELMKLSRRGMQPRYFVLLSDVLLYTSYSSSGNAMLRLNTELPLEGMKVSKPIADDFKAELTIRATQRSFTLQARNEEERDVWLTALSAAIDANIARRSTFLSAKTSSYVPPSTCELGKQAPIWVPDYRVSMCQVCTAEFSLTFRRHHCRACGKVVCERCSNNRAPLEFKANNPERVCDLCYESLLSALESRLEENKSAAVEDRSPSRENPDNSVQHLKKLKCSFKKGVRDSMRAKSLRKPDRLLEVCGSDVGSQMRGYLKRQGRRGWFVLKERVLYQYVAPEDVCAIESLPVLGYSVDVPDADSGELHFTLQHPKQDITFVAETPELLQKWIKAMQEATVL</sequence>
<dbReference type="SUPFAM" id="SSF50729">
    <property type="entry name" value="PH domain-like"/>
    <property type="match status" value="2"/>
</dbReference>
<dbReference type="InterPro" id="IPR017455">
    <property type="entry name" value="Znf_FYVE-rel"/>
</dbReference>
<dbReference type="AlphaFoldDB" id="A0A8B7NZU5"/>
<name>A0A8B7NZU5_HYAAZ</name>
<dbReference type="PANTHER" id="PTHR12673">
    <property type="entry name" value="FACIOGENITAL DYSPLASIA PROTEIN"/>
    <property type="match status" value="1"/>
</dbReference>
<keyword evidence="2" id="KW-0963">Cytoplasm</keyword>
<dbReference type="InterPro" id="IPR051092">
    <property type="entry name" value="FYVE_RhoGEF_PH"/>
</dbReference>
<protein>
    <submittedName>
        <fullName evidence="14">FYVE, RhoGEF and PH domain-containing protein 6 isoform X1</fullName>
    </submittedName>
</protein>
<dbReference type="InterPro" id="IPR000306">
    <property type="entry name" value="Znf_FYVE"/>
</dbReference>
<dbReference type="InterPro" id="IPR035899">
    <property type="entry name" value="DBL_dom_sf"/>
</dbReference>
<dbReference type="Proteomes" id="UP000694843">
    <property type="component" value="Unplaced"/>
</dbReference>
<dbReference type="PANTHER" id="PTHR12673:SF267">
    <property type="entry name" value="PROTEIN CBG10230"/>
    <property type="match status" value="1"/>
</dbReference>
<feature type="region of interest" description="Disordered" evidence="9">
    <location>
        <begin position="1"/>
        <end position="46"/>
    </location>
</feature>
<evidence type="ECO:0000256" key="4">
    <source>
        <dbReference type="ARBA" id="ARBA00022723"/>
    </source>
</evidence>
<dbReference type="SMART" id="SM00064">
    <property type="entry name" value="FYVE"/>
    <property type="match status" value="1"/>
</dbReference>
<dbReference type="SMART" id="SM00325">
    <property type="entry name" value="RhoGEF"/>
    <property type="match status" value="1"/>
</dbReference>
<organism evidence="13 14">
    <name type="scientific">Hyalella azteca</name>
    <name type="common">Amphipod</name>
    <dbReference type="NCBI Taxonomy" id="294128"/>
    <lineage>
        <taxon>Eukaryota</taxon>
        <taxon>Metazoa</taxon>
        <taxon>Ecdysozoa</taxon>
        <taxon>Arthropoda</taxon>
        <taxon>Crustacea</taxon>
        <taxon>Multicrustacea</taxon>
        <taxon>Malacostraca</taxon>
        <taxon>Eumalacostraca</taxon>
        <taxon>Peracarida</taxon>
        <taxon>Amphipoda</taxon>
        <taxon>Senticaudata</taxon>
        <taxon>Talitrida</taxon>
        <taxon>Talitroidea</taxon>
        <taxon>Hyalellidae</taxon>
        <taxon>Hyalella</taxon>
    </lineage>
</organism>
<reference evidence="14" key="1">
    <citation type="submission" date="2025-08" db="UniProtKB">
        <authorList>
            <consortium name="RefSeq"/>
        </authorList>
    </citation>
    <scope>IDENTIFICATION</scope>
    <source>
        <tissue evidence="14">Whole organism</tissue>
    </source>
</reference>
<dbReference type="GO" id="GO:0005856">
    <property type="term" value="C:cytoskeleton"/>
    <property type="evidence" value="ECO:0007669"/>
    <property type="project" value="UniProtKB-SubCell"/>
</dbReference>
<dbReference type="InterPro" id="IPR001849">
    <property type="entry name" value="PH_domain"/>
</dbReference>
<evidence type="ECO:0000256" key="7">
    <source>
        <dbReference type="ARBA" id="ARBA00023212"/>
    </source>
</evidence>
<evidence type="ECO:0000256" key="3">
    <source>
        <dbReference type="ARBA" id="ARBA00022658"/>
    </source>
</evidence>
<dbReference type="Pfam" id="PF00169">
    <property type="entry name" value="PH"/>
    <property type="match status" value="1"/>
</dbReference>
<dbReference type="CDD" id="cd00160">
    <property type="entry name" value="RhoGEF"/>
    <property type="match status" value="1"/>
</dbReference>
<dbReference type="PROSITE" id="PS50178">
    <property type="entry name" value="ZF_FYVE"/>
    <property type="match status" value="1"/>
</dbReference>
<dbReference type="Gene3D" id="2.30.29.30">
    <property type="entry name" value="Pleckstrin-homology domain (PH domain)/Phosphotyrosine-binding domain (PTB)"/>
    <property type="match status" value="2"/>
</dbReference>
<keyword evidence="6" id="KW-0862">Zinc</keyword>
<dbReference type="GO" id="GO:0005085">
    <property type="term" value="F:guanyl-nucleotide exchange factor activity"/>
    <property type="evidence" value="ECO:0007669"/>
    <property type="project" value="UniProtKB-KW"/>
</dbReference>
<feature type="domain" description="FYVE-type" evidence="12">
    <location>
        <begin position="624"/>
        <end position="683"/>
    </location>
</feature>
<keyword evidence="7" id="KW-0206">Cytoskeleton</keyword>
<keyword evidence="5 8" id="KW-0863">Zinc-finger</keyword>
<feature type="compositionally biased region" description="Pro residues" evidence="9">
    <location>
        <begin position="22"/>
        <end position="42"/>
    </location>
</feature>
<keyword evidence="3" id="KW-0344">Guanine-nucleotide releasing factor</keyword>
<dbReference type="PROSITE" id="PS50010">
    <property type="entry name" value="DH_2"/>
    <property type="match status" value="1"/>
</dbReference>
<dbReference type="GO" id="GO:0008270">
    <property type="term" value="F:zinc ion binding"/>
    <property type="evidence" value="ECO:0007669"/>
    <property type="project" value="UniProtKB-KW"/>
</dbReference>
<feature type="domain" description="PH" evidence="10">
    <location>
        <begin position="750"/>
        <end position="838"/>
    </location>
</feature>
<feature type="domain" description="PH" evidence="10">
    <location>
        <begin position="493"/>
        <end position="589"/>
    </location>
</feature>
<evidence type="ECO:0000313" key="14">
    <source>
        <dbReference type="RefSeq" id="XP_018019288.1"/>
    </source>
</evidence>
<keyword evidence="13" id="KW-1185">Reference proteome</keyword>
<dbReference type="InterPro" id="IPR000219">
    <property type="entry name" value="DH_dom"/>
</dbReference>
<keyword evidence="4" id="KW-0479">Metal-binding</keyword>
<dbReference type="Pfam" id="PF00621">
    <property type="entry name" value="RhoGEF"/>
    <property type="match status" value="1"/>
</dbReference>
<dbReference type="OrthoDB" id="245697at2759"/>
<evidence type="ECO:0000259" key="11">
    <source>
        <dbReference type="PROSITE" id="PS50010"/>
    </source>
</evidence>
<dbReference type="OMA" id="LESTICA"/>
<dbReference type="Pfam" id="PF01363">
    <property type="entry name" value="FYVE"/>
    <property type="match status" value="1"/>
</dbReference>
<dbReference type="InterPro" id="IPR011993">
    <property type="entry name" value="PH-like_dom_sf"/>
</dbReference>
<dbReference type="InterPro" id="IPR013083">
    <property type="entry name" value="Znf_RING/FYVE/PHD"/>
</dbReference>
<evidence type="ECO:0000256" key="8">
    <source>
        <dbReference type="PROSITE-ProRule" id="PRU00091"/>
    </source>
</evidence>
<dbReference type="Gene3D" id="1.20.900.10">
    <property type="entry name" value="Dbl homology (DH) domain"/>
    <property type="match status" value="1"/>
</dbReference>
<dbReference type="RefSeq" id="XP_018019288.1">
    <property type="nucleotide sequence ID" value="XM_018163799.2"/>
</dbReference>
<dbReference type="Gene3D" id="3.30.40.10">
    <property type="entry name" value="Zinc/RING finger domain, C3HC4 (zinc finger)"/>
    <property type="match status" value="1"/>
</dbReference>
<dbReference type="SMART" id="SM00233">
    <property type="entry name" value="PH"/>
    <property type="match status" value="2"/>
</dbReference>
<evidence type="ECO:0000256" key="5">
    <source>
        <dbReference type="ARBA" id="ARBA00022771"/>
    </source>
</evidence>
<evidence type="ECO:0000256" key="6">
    <source>
        <dbReference type="ARBA" id="ARBA00022833"/>
    </source>
</evidence>
<proteinExistence type="predicted"/>
<feature type="region of interest" description="Disordered" evidence="9">
    <location>
        <begin position="137"/>
        <end position="162"/>
    </location>
</feature>
<evidence type="ECO:0000313" key="13">
    <source>
        <dbReference type="Proteomes" id="UP000694843"/>
    </source>
</evidence>
<gene>
    <name evidence="14" type="primary">LOC108675769</name>
</gene>
<accession>A0A8B7NZU5</accession>
<evidence type="ECO:0000256" key="2">
    <source>
        <dbReference type="ARBA" id="ARBA00022490"/>
    </source>
</evidence>
<dbReference type="SUPFAM" id="SSF48065">
    <property type="entry name" value="DBL homology domain (DH-domain)"/>
    <property type="match status" value="1"/>
</dbReference>
<feature type="domain" description="DH" evidence="11">
    <location>
        <begin position="257"/>
        <end position="459"/>
    </location>
</feature>
<evidence type="ECO:0000256" key="1">
    <source>
        <dbReference type="ARBA" id="ARBA00004245"/>
    </source>
</evidence>
<evidence type="ECO:0000259" key="10">
    <source>
        <dbReference type="PROSITE" id="PS50003"/>
    </source>
</evidence>
<feature type="region of interest" description="Disordered" evidence="9">
    <location>
        <begin position="192"/>
        <end position="252"/>
    </location>
</feature>